<dbReference type="SUPFAM" id="SSF51445">
    <property type="entry name" value="(Trans)glycosidases"/>
    <property type="match status" value="1"/>
</dbReference>
<evidence type="ECO:0000313" key="6">
    <source>
        <dbReference type="Proteomes" id="UP000646523"/>
    </source>
</evidence>
<dbReference type="PANTHER" id="PTHR10357">
    <property type="entry name" value="ALPHA-AMYLASE FAMILY MEMBER"/>
    <property type="match status" value="1"/>
</dbReference>
<comment type="similarity">
    <text evidence="1">Belongs to the glycosyl hydrolase 13 family.</text>
</comment>
<keyword evidence="2" id="KW-0378">Hydrolase</keyword>
<dbReference type="InterPro" id="IPR006047">
    <property type="entry name" value="GH13_cat_dom"/>
</dbReference>
<dbReference type="FunFam" id="3.90.400.10:FF:000002">
    <property type="entry name" value="Sucrose isomerase"/>
    <property type="match status" value="1"/>
</dbReference>
<dbReference type="Proteomes" id="UP000646523">
    <property type="component" value="Unassembled WGS sequence"/>
</dbReference>
<keyword evidence="6" id="KW-1185">Reference proteome</keyword>
<evidence type="ECO:0000256" key="1">
    <source>
        <dbReference type="ARBA" id="ARBA00008061"/>
    </source>
</evidence>
<sequence length="530" mass="59232">MTQFEMTHQDWWREAVIYQIYPRSFADSGGDGIGDLPGVIGRLDHLELLGVDAVWLSPFYPSPLADFGYDVSDFEDVDPVYGTLADFDELLRRAHERGIRVVVDLIMNHTSAEHPWFAESRSSRTDPKRDWYIWADPGPDGGPPNNWLSAFEKCGPAWTLDAATGQFYLHSFTPGQPDLNWRNPEVRAAMHKVWRFWLDRGVDGFRVDVAHRLLKDAALRDNPVEVAHARRHVTHPEVRQRNLDLPETQDVLRELRSTLDSYGGRFALGEVPISDDRRLAAYFGGDGLNTAFHIAFWEQPWQGSAFREVVDRLAGLARPGALPTYALATHDISRTVTRFGGGDRLRVAAMMLLTLRGVPCVYYGEEIGMADAQPPLDLVLDVDGRDGARVPMQWDATGRGFTCAEMPWLPFADGQSQVNVARQQDDPDSLLSLYRRLIAFRRASAALRSGDYRSLETSDHVFAYLRSAPGERLLVALNFAPHSTSVAVPDLPLEGQVELSTGARSGQTANLRPLHLAPDEGVIVRIEEGP</sequence>
<gene>
    <name evidence="5" type="ORF">GCM10012289_03070</name>
</gene>
<evidence type="ECO:0000259" key="4">
    <source>
        <dbReference type="SMART" id="SM00642"/>
    </source>
</evidence>
<dbReference type="EMBL" id="BMNH01000001">
    <property type="protein sequence ID" value="GGO61261.1"/>
    <property type="molecule type" value="Genomic_DNA"/>
</dbReference>
<feature type="domain" description="Glycosyl hydrolase family 13 catalytic" evidence="4">
    <location>
        <begin position="19"/>
        <end position="389"/>
    </location>
</feature>
<dbReference type="SMART" id="SM00642">
    <property type="entry name" value="Aamy"/>
    <property type="match status" value="1"/>
</dbReference>
<proteinExistence type="inferred from homology"/>
<dbReference type="InterPro" id="IPR045857">
    <property type="entry name" value="O16G_dom_2"/>
</dbReference>
<dbReference type="Gene3D" id="3.90.400.10">
    <property type="entry name" value="Oligo-1,6-glucosidase, Domain 2"/>
    <property type="match status" value="1"/>
</dbReference>
<dbReference type="AlphaFoldDB" id="A0A917YND3"/>
<dbReference type="InterPro" id="IPR017853">
    <property type="entry name" value="GH"/>
</dbReference>
<dbReference type="Gene3D" id="3.20.20.80">
    <property type="entry name" value="Glycosidases"/>
    <property type="match status" value="1"/>
</dbReference>
<dbReference type="InterPro" id="IPR032091">
    <property type="entry name" value="Malt_amylase-like_C"/>
</dbReference>
<keyword evidence="3" id="KW-0326">Glycosidase</keyword>
<dbReference type="Gene3D" id="2.60.40.1180">
    <property type="entry name" value="Golgi alpha-mannosidase II"/>
    <property type="match status" value="1"/>
</dbReference>
<dbReference type="Pfam" id="PF00128">
    <property type="entry name" value="Alpha-amylase"/>
    <property type="match status" value="1"/>
</dbReference>
<accession>A0A917YND3</accession>
<dbReference type="Pfam" id="PF16657">
    <property type="entry name" value="Malt_amylase_C"/>
    <property type="match status" value="1"/>
</dbReference>
<dbReference type="RefSeq" id="WP_225261978.1">
    <property type="nucleotide sequence ID" value="NZ_BMNH01000001.1"/>
</dbReference>
<protein>
    <submittedName>
        <fullName evidence="5">Alpha-amylase</fullName>
    </submittedName>
</protein>
<name>A0A917YND3_9ACTN</name>
<comment type="caution">
    <text evidence="5">The sequence shown here is derived from an EMBL/GenBank/DDBJ whole genome shotgun (WGS) entry which is preliminary data.</text>
</comment>
<dbReference type="InterPro" id="IPR013780">
    <property type="entry name" value="Glyco_hydro_b"/>
</dbReference>
<dbReference type="GO" id="GO:0004556">
    <property type="term" value="F:alpha-amylase activity"/>
    <property type="evidence" value="ECO:0007669"/>
    <property type="project" value="TreeGrafter"/>
</dbReference>
<evidence type="ECO:0000256" key="3">
    <source>
        <dbReference type="ARBA" id="ARBA00023295"/>
    </source>
</evidence>
<organism evidence="5 6">
    <name type="scientific">Nonomuraea cavernae</name>
    <dbReference type="NCBI Taxonomy" id="2045107"/>
    <lineage>
        <taxon>Bacteria</taxon>
        <taxon>Bacillati</taxon>
        <taxon>Actinomycetota</taxon>
        <taxon>Actinomycetes</taxon>
        <taxon>Streptosporangiales</taxon>
        <taxon>Streptosporangiaceae</taxon>
        <taxon>Nonomuraea</taxon>
    </lineage>
</organism>
<evidence type="ECO:0000313" key="5">
    <source>
        <dbReference type="EMBL" id="GGO61261.1"/>
    </source>
</evidence>
<reference evidence="5" key="2">
    <citation type="submission" date="2020-09" db="EMBL/GenBank/DDBJ databases">
        <authorList>
            <person name="Sun Q."/>
            <person name="Zhou Y."/>
        </authorList>
    </citation>
    <scope>NUCLEOTIDE SEQUENCE</scope>
    <source>
        <strain evidence="5">CGMCC 4.7368</strain>
    </source>
</reference>
<dbReference type="PANTHER" id="PTHR10357:SF179">
    <property type="entry name" value="NEUTRAL AND BASIC AMINO ACID TRANSPORT PROTEIN RBAT"/>
    <property type="match status" value="1"/>
</dbReference>
<dbReference type="SUPFAM" id="SSF51011">
    <property type="entry name" value="Glycosyl hydrolase domain"/>
    <property type="match status" value="1"/>
</dbReference>
<evidence type="ECO:0000256" key="2">
    <source>
        <dbReference type="ARBA" id="ARBA00022801"/>
    </source>
</evidence>
<reference evidence="5" key="1">
    <citation type="journal article" date="2014" name="Int. J. Syst. Evol. Microbiol.">
        <title>Complete genome sequence of Corynebacterium casei LMG S-19264T (=DSM 44701T), isolated from a smear-ripened cheese.</title>
        <authorList>
            <consortium name="US DOE Joint Genome Institute (JGI-PGF)"/>
            <person name="Walter F."/>
            <person name="Albersmeier A."/>
            <person name="Kalinowski J."/>
            <person name="Ruckert C."/>
        </authorList>
    </citation>
    <scope>NUCLEOTIDE SEQUENCE</scope>
    <source>
        <strain evidence="5">CGMCC 4.7368</strain>
    </source>
</reference>
<dbReference type="GO" id="GO:0009313">
    <property type="term" value="P:oligosaccharide catabolic process"/>
    <property type="evidence" value="ECO:0007669"/>
    <property type="project" value="TreeGrafter"/>
</dbReference>